<proteinExistence type="inferred from homology"/>
<keyword evidence="10" id="KW-1185">Reference proteome</keyword>
<evidence type="ECO:0000256" key="6">
    <source>
        <dbReference type="ARBA" id="ARBA00023136"/>
    </source>
</evidence>
<reference evidence="9 10" key="1">
    <citation type="submission" date="2020-04" db="EMBL/GenBank/DDBJ databases">
        <title>Draft genome of Pyxidicoccus fallax type strain.</title>
        <authorList>
            <person name="Whitworth D.E."/>
        </authorList>
    </citation>
    <scope>NUCLEOTIDE SEQUENCE [LARGE SCALE GENOMIC DNA]</scope>
    <source>
        <strain evidence="9 10">DSM 14698</strain>
    </source>
</reference>
<evidence type="ECO:0000259" key="8">
    <source>
        <dbReference type="Pfam" id="PF02687"/>
    </source>
</evidence>
<evidence type="ECO:0000256" key="5">
    <source>
        <dbReference type="ARBA" id="ARBA00022989"/>
    </source>
</evidence>
<dbReference type="AlphaFoldDB" id="A0A848LME5"/>
<keyword evidence="4 7" id="KW-0812">Transmembrane</keyword>
<dbReference type="Pfam" id="PF02687">
    <property type="entry name" value="FtsX"/>
    <property type="match status" value="1"/>
</dbReference>
<evidence type="ECO:0000256" key="1">
    <source>
        <dbReference type="ARBA" id="ARBA00004651"/>
    </source>
</evidence>
<dbReference type="Proteomes" id="UP000518300">
    <property type="component" value="Unassembled WGS sequence"/>
</dbReference>
<comment type="similarity">
    <text evidence="2">Belongs to the ABC-4 integral membrane protein family. LolC/E subfamily.</text>
</comment>
<evidence type="ECO:0000256" key="3">
    <source>
        <dbReference type="ARBA" id="ARBA00022475"/>
    </source>
</evidence>
<keyword evidence="6 7" id="KW-0472">Membrane</keyword>
<sequence>MPPLFGMALRNLFAHRERALLLFAVAAGASAVLVLTMALSAGVASAQRAAITTLLSGELNVGGYFKVHPDSIAPVMGDAGRVRQVVAPLVPTGCLLRERGRGRATAGLGRQRFASYLTSLDPVAERDGLGAFRLVDGGLDALARPRTVALSATVAEILQAAKGDQVTLYAEPVGTLRRNALDVEVVAILENAGLFGGSAGLLVSNGTLRELEGYRPGSASVLQLACGGDTSRLGDLDALGGQWREALRKAGFEVLPAERQAYGDKLVPMLREGWRGQRLDVSTWEDESSFLSFVTDGLGALTVLLGLIVLAVVIVGLFTALSVAVRERTREIGTLRAMGMQRPSVVALFMLEGLLLGLVGSATGAAAAVALCSLLHGAVALPGPLVSFFFSTTLPLEPGVGAVVLAVGLVTASACLAALVPAFRAASLSPRSAMEAL</sequence>
<feature type="transmembrane region" description="Helical" evidence="7">
    <location>
        <begin position="298"/>
        <end position="325"/>
    </location>
</feature>
<evidence type="ECO:0000256" key="7">
    <source>
        <dbReference type="SAM" id="Phobius"/>
    </source>
</evidence>
<evidence type="ECO:0000256" key="2">
    <source>
        <dbReference type="ARBA" id="ARBA00005236"/>
    </source>
</evidence>
<dbReference type="GO" id="GO:0044874">
    <property type="term" value="P:lipoprotein localization to outer membrane"/>
    <property type="evidence" value="ECO:0007669"/>
    <property type="project" value="TreeGrafter"/>
</dbReference>
<protein>
    <submittedName>
        <fullName evidence="9">FtsX-like permease family protein</fullName>
    </submittedName>
</protein>
<accession>A0A848LME5</accession>
<dbReference type="PANTHER" id="PTHR30489">
    <property type="entry name" value="LIPOPROTEIN-RELEASING SYSTEM TRANSMEMBRANE PROTEIN LOLE"/>
    <property type="match status" value="1"/>
</dbReference>
<keyword evidence="5 7" id="KW-1133">Transmembrane helix</keyword>
<keyword evidence="3" id="KW-1003">Cell membrane</keyword>
<evidence type="ECO:0000313" key="9">
    <source>
        <dbReference type="EMBL" id="NMO18842.1"/>
    </source>
</evidence>
<dbReference type="RefSeq" id="WP_169348104.1">
    <property type="nucleotide sequence ID" value="NZ_JABBJJ010000156.1"/>
</dbReference>
<dbReference type="InterPro" id="IPR051447">
    <property type="entry name" value="Lipoprotein-release_system"/>
</dbReference>
<organism evidence="9 10">
    <name type="scientific">Pyxidicoccus fallax</name>
    <dbReference type="NCBI Taxonomy" id="394095"/>
    <lineage>
        <taxon>Bacteria</taxon>
        <taxon>Pseudomonadati</taxon>
        <taxon>Myxococcota</taxon>
        <taxon>Myxococcia</taxon>
        <taxon>Myxococcales</taxon>
        <taxon>Cystobacterineae</taxon>
        <taxon>Myxococcaceae</taxon>
        <taxon>Pyxidicoccus</taxon>
    </lineage>
</organism>
<comment type="subcellular location">
    <subcellularLocation>
        <location evidence="1">Cell membrane</location>
        <topology evidence="1">Multi-pass membrane protein</topology>
    </subcellularLocation>
</comment>
<comment type="caution">
    <text evidence="9">The sequence shown here is derived from an EMBL/GenBank/DDBJ whole genome shotgun (WGS) entry which is preliminary data.</text>
</comment>
<evidence type="ECO:0000256" key="4">
    <source>
        <dbReference type="ARBA" id="ARBA00022692"/>
    </source>
</evidence>
<feature type="domain" description="ABC3 transporter permease C-terminal" evidence="8">
    <location>
        <begin position="304"/>
        <end position="430"/>
    </location>
</feature>
<name>A0A848LME5_9BACT</name>
<dbReference type="PANTHER" id="PTHR30489:SF0">
    <property type="entry name" value="LIPOPROTEIN-RELEASING SYSTEM TRANSMEMBRANE PROTEIN LOLE"/>
    <property type="match status" value="1"/>
</dbReference>
<dbReference type="EMBL" id="JABBJJ010000156">
    <property type="protein sequence ID" value="NMO18842.1"/>
    <property type="molecule type" value="Genomic_DNA"/>
</dbReference>
<feature type="transmembrane region" description="Helical" evidence="7">
    <location>
        <begin position="399"/>
        <end position="423"/>
    </location>
</feature>
<evidence type="ECO:0000313" key="10">
    <source>
        <dbReference type="Proteomes" id="UP000518300"/>
    </source>
</evidence>
<gene>
    <name evidence="9" type="ORF">HG543_28845</name>
</gene>
<dbReference type="InterPro" id="IPR003838">
    <property type="entry name" value="ABC3_permease_C"/>
</dbReference>
<dbReference type="GO" id="GO:0098797">
    <property type="term" value="C:plasma membrane protein complex"/>
    <property type="evidence" value="ECO:0007669"/>
    <property type="project" value="TreeGrafter"/>
</dbReference>
<feature type="transmembrane region" description="Helical" evidence="7">
    <location>
        <begin position="346"/>
        <end position="379"/>
    </location>
</feature>